<sequence>MLGYRVPAHWFGPGLPPYACSSPAMGFGGFRGRFVNATELQNGMLPVVLVMAPLRRFSGT</sequence>
<dbReference type="Proteomes" id="UP000836387">
    <property type="component" value="Unassembled WGS sequence"/>
</dbReference>
<dbReference type="EMBL" id="CADEHS020000001">
    <property type="protein sequence ID" value="CAG9936831.1"/>
    <property type="molecule type" value="Genomic_DNA"/>
</dbReference>
<protein>
    <submittedName>
        <fullName evidence="1">Uncharacterized protein</fullName>
    </submittedName>
</protein>
<reference evidence="1" key="2">
    <citation type="submission" date="2021-10" db="EMBL/GenBank/DDBJ databases">
        <authorList>
            <person name="Piombo E."/>
        </authorList>
    </citation>
    <scope>NUCLEOTIDE SEQUENCE</scope>
</reference>
<keyword evidence="2" id="KW-1185">Reference proteome</keyword>
<evidence type="ECO:0000313" key="2">
    <source>
        <dbReference type="Proteomes" id="UP000836387"/>
    </source>
</evidence>
<organism evidence="1 2">
    <name type="scientific">Clonostachys rosea f. rosea IK726</name>
    <dbReference type="NCBI Taxonomy" id="1349383"/>
    <lineage>
        <taxon>Eukaryota</taxon>
        <taxon>Fungi</taxon>
        <taxon>Dikarya</taxon>
        <taxon>Ascomycota</taxon>
        <taxon>Pezizomycotina</taxon>
        <taxon>Sordariomycetes</taxon>
        <taxon>Hypocreomycetidae</taxon>
        <taxon>Hypocreales</taxon>
        <taxon>Bionectriaceae</taxon>
        <taxon>Clonostachys</taxon>
    </lineage>
</organism>
<name>A0ACA9T8J9_BIOOC</name>
<accession>A0ACA9T8J9</accession>
<proteinExistence type="predicted"/>
<reference evidence="1" key="1">
    <citation type="submission" date="2020-04" db="EMBL/GenBank/DDBJ databases">
        <authorList>
            <person name="Broberg M."/>
        </authorList>
    </citation>
    <scope>NUCLEOTIDE SEQUENCE</scope>
</reference>
<comment type="caution">
    <text evidence="1">The sequence shown here is derived from an EMBL/GenBank/DDBJ whole genome shotgun (WGS) entry which is preliminary data.</text>
</comment>
<evidence type="ECO:0000313" key="1">
    <source>
        <dbReference type="EMBL" id="CAG9936831.1"/>
    </source>
</evidence>
<gene>
    <name evidence="1" type="ORF">CRV2_00004013</name>
</gene>